<gene>
    <name evidence="6" type="ORF">TPAS_2578</name>
</gene>
<evidence type="ECO:0000313" key="7">
    <source>
        <dbReference type="Proteomes" id="UP000195985"/>
    </source>
</evidence>
<dbReference type="STRING" id="43064.SAMN04488086_11061"/>
<dbReference type="Proteomes" id="UP000195985">
    <property type="component" value="Unassembled WGS sequence"/>
</dbReference>
<dbReference type="PROSITE" id="PS00356">
    <property type="entry name" value="HTH_LACI_1"/>
    <property type="match status" value="1"/>
</dbReference>
<dbReference type="Pfam" id="PF00356">
    <property type="entry name" value="LacI"/>
    <property type="match status" value="1"/>
</dbReference>
<dbReference type="PANTHER" id="PTHR30146">
    <property type="entry name" value="LACI-RELATED TRANSCRIPTIONAL REPRESSOR"/>
    <property type="match status" value="1"/>
</dbReference>
<keyword evidence="7" id="KW-1185">Reference proteome</keyword>
<dbReference type="EMBL" id="FWEY01000009">
    <property type="protein sequence ID" value="SLM52870.1"/>
    <property type="molecule type" value="Genomic_DNA"/>
</dbReference>
<dbReference type="CDD" id="cd06291">
    <property type="entry name" value="PBP1_Qymf-like"/>
    <property type="match status" value="1"/>
</dbReference>
<protein>
    <submittedName>
        <fullName evidence="6">Transcription regulator hth laci</fullName>
    </submittedName>
</protein>
<dbReference type="Gene3D" id="3.40.50.2300">
    <property type="match status" value="2"/>
</dbReference>
<evidence type="ECO:0000256" key="3">
    <source>
        <dbReference type="ARBA" id="ARBA00023125"/>
    </source>
</evidence>
<keyword evidence="1" id="KW-0678">Repressor</keyword>
<dbReference type="InterPro" id="IPR046335">
    <property type="entry name" value="LacI/GalR-like_sensor"/>
</dbReference>
<reference evidence="7" key="1">
    <citation type="submission" date="2016-04" db="EMBL/GenBank/DDBJ databases">
        <authorList>
            <person name="Strepis N."/>
        </authorList>
    </citation>
    <scope>NUCLEOTIDE SEQUENCE [LARGE SCALE GENOMIC DNA]</scope>
</reference>
<dbReference type="AlphaFoldDB" id="A0A1W1IIP8"/>
<keyword evidence="4" id="KW-0804">Transcription</keyword>
<keyword evidence="2" id="KW-0805">Transcription regulation</keyword>
<sequence>MGTMKDVAALAKVGVGTVSRVLNNSGAVKESTRRKVEAAMKELNYIPNAYARGLKMNKTHTIALIIPTIWHPFFSEFAYYVERNLSEHKYKMLLCNSDVSNDKELEYIQMVQENKVDGIIGITYSDLDSFVSSHLPFVTIDRHFKEETVCVTSDNFHAGELAAEKLVEKGCKKLGYIGTHSRFPTETTKRRSGFVEQAELMEIPYAIYDGEDPVVEFKQEIRTFFEENPDVDGVFAHTDFIALDILEVLEEMNRKVPEEVQIIGCDGIKMEAGRKQFLSTIRQPVDLMAKAAVEKIILVIDGESVKTKITLPVHYVEGPTTKNQMSK</sequence>
<dbReference type="InterPro" id="IPR028082">
    <property type="entry name" value="Peripla_BP_I"/>
</dbReference>
<dbReference type="InterPro" id="IPR000843">
    <property type="entry name" value="HTH_LacI"/>
</dbReference>
<dbReference type="CDD" id="cd01392">
    <property type="entry name" value="HTH_LacI"/>
    <property type="match status" value="1"/>
</dbReference>
<organism evidence="6 7">
    <name type="scientific">Trichococcus pasteurii</name>
    <dbReference type="NCBI Taxonomy" id="43064"/>
    <lineage>
        <taxon>Bacteria</taxon>
        <taxon>Bacillati</taxon>
        <taxon>Bacillota</taxon>
        <taxon>Bacilli</taxon>
        <taxon>Lactobacillales</taxon>
        <taxon>Carnobacteriaceae</taxon>
        <taxon>Trichococcus</taxon>
    </lineage>
</organism>
<dbReference type="Gene3D" id="1.10.260.40">
    <property type="entry name" value="lambda repressor-like DNA-binding domains"/>
    <property type="match status" value="1"/>
</dbReference>
<name>A0A1W1IIP8_9LACT</name>
<dbReference type="InterPro" id="IPR010982">
    <property type="entry name" value="Lambda_DNA-bd_dom_sf"/>
</dbReference>
<dbReference type="Pfam" id="PF13377">
    <property type="entry name" value="Peripla_BP_3"/>
    <property type="match status" value="1"/>
</dbReference>
<keyword evidence="3" id="KW-0238">DNA-binding</keyword>
<dbReference type="GO" id="GO:0003700">
    <property type="term" value="F:DNA-binding transcription factor activity"/>
    <property type="evidence" value="ECO:0007669"/>
    <property type="project" value="TreeGrafter"/>
</dbReference>
<proteinExistence type="predicted"/>
<evidence type="ECO:0000256" key="1">
    <source>
        <dbReference type="ARBA" id="ARBA00022491"/>
    </source>
</evidence>
<dbReference type="SUPFAM" id="SSF47413">
    <property type="entry name" value="lambda repressor-like DNA-binding domains"/>
    <property type="match status" value="1"/>
</dbReference>
<evidence type="ECO:0000313" key="6">
    <source>
        <dbReference type="EMBL" id="SLM52870.1"/>
    </source>
</evidence>
<accession>A0A1W1IIP8</accession>
<evidence type="ECO:0000259" key="5">
    <source>
        <dbReference type="PROSITE" id="PS50932"/>
    </source>
</evidence>
<dbReference type="SUPFAM" id="SSF53822">
    <property type="entry name" value="Periplasmic binding protein-like I"/>
    <property type="match status" value="1"/>
</dbReference>
<evidence type="ECO:0000256" key="4">
    <source>
        <dbReference type="ARBA" id="ARBA00023163"/>
    </source>
</evidence>
<dbReference type="PANTHER" id="PTHR30146:SF95">
    <property type="entry name" value="RIBOSE OPERON REPRESSOR"/>
    <property type="match status" value="1"/>
</dbReference>
<evidence type="ECO:0000256" key="2">
    <source>
        <dbReference type="ARBA" id="ARBA00023015"/>
    </source>
</evidence>
<dbReference type="PROSITE" id="PS50932">
    <property type="entry name" value="HTH_LACI_2"/>
    <property type="match status" value="1"/>
</dbReference>
<dbReference type="GO" id="GO:0000976">
    <property type="term" value="F:transcription cis-regulatory region binding"/>
    <property type="evidence" value="ECO:0007669"/>
    <property type="project" value="TreeGrafter"/>
</dbReference>
<feature type="domain" description="HTH lacI-type" evidence="5">
    <location>
        <begin position="3"/>
        <end position="56"/>
    </location>
</feature>
<dbReference type="SMART" id="SM00354">
    <property type="entry name" value="HTH_LACI"/>
    <property type="match status" value="1"/>
</dbReference>